<reference evidence="5 6" key="1">
    <citation type="journal article" date="2019" name="Sci. Rep.">
        <title>Comparative genomics of chytrid fungi reveal insights into the obligate biotrophic and pathogenic lifestyle of Synchytrium endobioticum.</title>
        <authorList>
            <person name="van de Vossenberg B.T.L.H."/>
            <person name="Warris S."/>
            <person name="Nguyen H.D.T."/>
            <person name="van Gent-Pelzer M.P.E."/>
            <person name="Joly D.L."/>
            <person name="van de Geest H.C."/>
            <person name="Bonants P.J.M."/>
            <person name="Smith D.S."/>
            <person name="Levesque C.A."/>
            <person name="van der Lee T.A.J."/>
        </authorList>
    </citation>
    <scope>NUCLEOTIDE SEQUENCE [LARGE SCALE GENOMIC DNA]</scope>
    <source>
        <strain evidence="5 6">CBS 809.83</strain>
    </source>
</reference>
<dbReference type="PRINTS" id="PR00081">
    <property type="entry name" value="GDHRDH"/>
</dbReference>
<evidence type="ECO:0000313" key="6">
    <source>
        <dbReference type="Proteomes" id="UP000318582"/>
    </source>
</evidence>
<dbReference type="Gene3D" id="3.40.50.720">
    <property type="entry name" value="NAD(P)-binding Rossmann-like Domain"/>
    <property type="match status" value="1"/>
</dbReference>
<dbReference type="EMBL" id="QEAQ01000049">
    <property type="protein sequence ID" value="TPX57660.1"/>
    <property type="molecule type" value="Genomic_DNA"/>
</dbReference>
<dbReference type="InterPro" id="IPR002347">
    <property type="entry name" value="SDR_fam"/>
</dbReference>
<evidence type="ECO:0000256" key="1">
    <source>
        <dbReference type="ARBA" id="ARBA00006484"/>
    </source>
</evidence>
<evidence type="ECO:0000313" key="5">
    <source>
        <dbReference type="EMBL" id="TPX57660.1"/>
    </source>
</evidence>
<accession>A0A507E3J1</accession>
<dbReference type="PROSITE" id="PS00061">
    <property type="entry name" value="ADH_SHORT"/>
    <property type="match status" value="1"/>
</dbReference>
<gene>
    <name evidence="5" type="ORF">PhCBS80983_g03705</name>
</gene>
<dbReference type="AlphaFoldDB" id="A0A507E3J1"/>
<protein>
    <submittedName>
        <fullName evidence="5">Uncharacterized protein</fullName>
    </submittedName>
</protein>
<name>A0A507E3J1_9FUNG</name>
<keyword evidence="3" id="KW-0560">Oxidoreductase</keyword>
<dbReference type="InterPro" id="IPR020904">
    <property type="entry name" value="Sc_DH/Rdtase_CS"/>
</dbReference>
<dbReference type="STRING" id="109895.A0A507E3J1"/>
<keyword evidence="6" id="KW-1185">Reference proteome</keyword>
<comment type="similarity">
    <text evidence="1 4">Belongs to the short-chain dehydrogenases/reductases (SDR) family.</text>
</comment>
<dbReference type="PRINTS" id="PR00080">
    <property type="entry name" value="SDRFAMILY"/>
</dbReference>
<dbReference type="Proteomes" id="UP000318582">
    <property type="component" value="Unassembled WGS sequence"/>
</dbReference>
<dbReference type="InterPro" id="IPR036291">
    <property type="entry name" value="NAD(P)-bd_dom_sf"/>
</dbReference>
<sequence length="258" mass="27383">MKVDGKVAIITGASSGFGKALAWRLVGKGAKLVLGDITADAGKALENEINAKYPNRAVFTVCDVTSKSDQQNLFTVAKKHFGQVNIVVNNAGIGEGKAFATDETDSWVKVLRIDLEAVILGTRLAITELSAAGNGGVIVNTASLAGLYPQMHQPVYAAAKGGVVHFTRSLAPLAKSHGIHVNAICPSFAPTGILVEAEKNFGKSFTKFTEDSRVSVETCIDAFVIAIEDESLAGACLRVTKEHGVDQYSWRRAKQPKL</sequence>
<comment type="caution">
    <text evidence="5">The sequence shown here is derived from an EMBL/GenBank/DDBJ whole genome shotgun (WGS) entry which is preliminary data.</text>
</comment>
<organism evidence="5 6">
    <name type="scientific">Powellomyces hirtus</name>
    <dbReference type="NCBI Taxonomy" id="109895"/>
    <lineage>
        <taxon>Eukaryota</taxon>
        <taxon>Fungi</taxon>
        <taxon>Fungi incertae sedis</taxon>
        <taxon>Chytridiomycota</taxon>
        <taxon>Chytridiomycota incertae sedis</taxon>
        <taxon>Chytridiomycetes</taxon>
        <taxon>Spizellomycetales</taxon>
        <taxon>Powellomycetaceae</taxon>
        <taxon>Powellomyces</taxon>
    </lineage>
</organism>
<evidence type="ECO:0000256" key="4">
    <source>
        <dbReference type="RuleBase" id="RU000363"/>
    </source>
</evidence>
<dbReference type="Pfam" id="PF00106">
    <property type="entry name" value="adh_short"/>
    <property type="match status" value="1"/>
</dbReference>
<proteinExistence type="inferred from homology"/>
<dbReference type="PANTHER" id="PTHR44229:SF4">
    <property type="entry name" value="15-HYDROXYPROSTAGLANDIN DEHYDROGENASE [NAD(+)]"/>
    <property type="match status" value="1"/>
</dbReference>
<evidence type="ECO:0000256" key="3">
    <source>
        <dbReference type="ARBA" id="ARBA00023002"/>
    </source>
</evidence>
<dbReference type="SUPFAM" id="SSF51735">
    <property type="entry name" value="NAD(P)-binding Rossmann-fold domains"/>
    <property type="match status" value="1"/>
</dbReference>
<dbReference type="PANTHER" id="PTHR44229">
    <property type="entry name" value="15-HYDROXYPROSTAGLANDIN DEHYDROGENASE [NAD(+)]"/>
    <property type="match status" value="1"/>
</dbReference>
<evidence type="ECO:0000256" key="2">
    <source>
        <dbReference type="ARBA" id="ARBA00022857"/>
    </source>
</evidence>
<dbReference type="GO" id="GO:0005737">
    <property type="term" value="C:cytoplasm"/>
    <property type="evidence" value="ECO:0007669"/>
    <property type="project" value="TreeGrafter"/>
</dbReference>
<keyword evidence="2" id="KW-0521">NADP</keyword>
<dbReference type="GO" id="GO:0016616">
    <property type="term" value="F:oxidoreductase activity, acting on the CH-OH group of donors, NAD or NADP as acceptor"/>
    <property type="evidence" value="ECO:0007669"/>
    <property type="project" value="TreeGrafter"/>
</dbReference>